<dbReference type="SUPFAM" id="SSF55257">
    <property type="entry name" value="RBP11-like subunits of RNA polymerase"/>
    <property type="match status" value="1"/>
</dbReference>
<dbReference type="GO" id="GO:0003899">
    <property type="term" value="F:DNA-directed RNA polymerase activity"/>
    <property type="evidence" value="ECO:0007669"/>
    <property type="project" value="InterPro"/>
</dbReference>
<dbReference type="GO" id="GO:0003677">
    <property type="term" value="F:DNA binding"/>
    <property type="evidence" value="ECO:0007669"/>
    <property type="project" value="InterPro"/>
</dbReference>
<dbReference type="SMART" id="SM00662">
    <property type="entry name" value="RPOLD"/>
    <property type="match status" value="1"/>
</dbReference>
<dbReference type="SUPFAM" id="SSF56553">
    <property type="entry name" value="Insert subdomain of RNA polymerase alpha subunit"/>
    <property type="match status" value="1"/>
</dbReference>
<dbReference type="GO" id="GO:0005736">
    <property type="term" value="C:RNA polymerase I complex"/>
    <property type="evidence" value="ECO:0007669"/>
    <property type="project" value="TreeGrafter"/>
</dbReference>
<dbReference type="GO" id="GO:0006351">
    <property type="term" value="P:DNA-templated transcription"/>
    <property type="evidence" value="ECO:0007669"/>
    <property type="project" value="InterPro"/>
</dbReference>
<dbReference type="GO" id="GO:0046983">
    <property type="term" value="F:protein dimerization activity"/>
    <property type="evidence" value="ECO:0007669"/>
    <property type="project" value="InterPro"/>
</dbReference>
<dbReference type="InterPro" id="IPR036643">
    <property type="entry name" value="RNApol_insert_sf"/>
</dbReference>
<dbReference type="InterPro" id="IPR050518">
    <property type="entry name" value="Rpo3/RPB3_RNA_Pol_subunit"/>
</dbReference>
<dbReference type="PROSITE" id="PS00446">
    <property type="entry name" value="RNA_POL_D_30KD"/>
    <property type="match status" value="1"/>
</dbReference>
<feature type="domain" description="DNA-directed RNA polymerase RpoA/D/Rpb3-type" evidence="3">
    <location>
        <begin position="97"/>
        <end position="196"/>
    </location>
</feature>
<dbReference type="InterPro" id="IPR001514">
    <property type="entry name" value="DNA-dir_RNA_pol_30-40kDasu_CS"/>
</dbReference>
<organism evidence="4">
    <name type="scientific">Rhizophora mucronata</name>
    <name type="common">Asiatic mangrove</name>
    <dbReference type="NCBI Taxonomy" id="61149"/>
    <lineage>
        <taxon>Eukaryota</taxon>
        <taxon>Viridiplantae</taxon>
        <taxon>Streptophyta</taxon>
        <taxon>Embryophyta</taxon>
        <taxon>Tracheophyta</taxon>
        <taxon>Spermatophyta</taxon>
        <taxon>Magnoliopsida</taxon>
        <taxon>eudicotyledons</taxon>
        <taxon>Gunneridae</taxon>
        <taxon>Pentapetalae</taxon>
        <taxon>rosids</taxon>
        <taxon>fabids</taxon>
        <taxon>Malpighiales</taxon>
        <taxon>Rhizophoraceae</taxon>
        <taxon>Rhizophora</taxon>
    </lineage>
</organism>
<dbReference type="PANTHER" id="PTHR11800:SF13">
    <property type="entry name" value="DNA-DIRECTED RNA POLYMERASES I AND III SUBUNIT RPAC1"/>
    <property type="match status" value="1"/>
</dbReference>
<protein>
    <submittedName>
        <fullName evidence="4">Uncharacterized protein MANES_15G058300</fullName>
    </submittedName>
</protein>
<dbReference type="GO" id="GO:0005666">
    <property type="term" value="C:RNA polymerase III complex"/>
    <property type="evidence" value="ECO:0007669"/>
    <property type="project" value="TreeGrafter"/>
</dbReference>
<keyword evidence="1" id="KW-0240">DNA-directed RNA polymerase</keyword>
<evidence type="ECO:0000256" key="2">
    <source>
        <dbReference type="ARBA" id="ARBA00023163"/>
    </source>
</evidence>
<sequence>MSEQESRKQEALRDRGNGKEERKICLTWEMPDVPMGQLPPHLDRQRTRVVCNSDAPNHTDNIQYSGAYALMGVDNSIEPDKFCKNFKVEVIRLTDSDIEFEMIGIDAAIANAFRRILIAELPTMAIEKVFIANNTSVIQDEVLAHRLGLIPIKADPRLFGYLSANDTPNEKNTIVFKLHTHCKRGEARRTGNVSNS</sequence>
<dbReference type="InterPro" id="IPR036603">
    <property type="entry name" value="RBP11-like"/>
</dbReference>
<dbReference type="EMBL" id="GGEC01018129">
    <property type="protein sequence ID" value="MBW98612.1"/>
    <property type="molecule type" value="Transcribed_RNA"/>
</dbReference>
<accession>A0A2P2JYS1</accession>
<dbReference type="Pfam" id="PF01193">
    <property type="entry name" value="RNA_pol_L"/>
    <property type="match status" value="1"/>
</dbReference>
<name>A0A2P2JYS1_RHIMU</name>
<dbReference type="InterPro" id="IPR011263">
    <property type="entry name" value="DNA-dir_RNA_pol_RpoA/D/Rpb3"/>
</dbReference>
<dbReference type="PANTHER" id="PTHR11800">
    <property type="entry name" value="DNA-DIRECTED RNA POLYMERASE"/>
    <property type="match status" value="1"/>
</dbReference>
<evidence type="ECO:0000256" key="1">
    <source>
        <dbReference type="ARBA" id="ARBA00022478"/>
    </source>
</evidence>
<dbReference type="Gene3D" id="3.30.1360.10">
    <property type="entry name" value="RNA polymerase, RBP11-like subunit"/>
    <property type="match status" value="1"/>
</dbReference>
<dbReference type="Gene3D" id="2.170.120.12">
    <property type="entry name" value="DNA-directed RNA polymerase, insert domain"/>
    <property type="match status" value="1"/>
</dbReference>
<keyword evidence="2" id="KW-0804">Transcription</keyword>
<reference evidence="4" key="1">
    <citation type="submission" date="2018-02" db="EMBL/GenBank/DDBJ databases">
        <title>Rhizophora mucronata_Transcriptome.</title>
        <authorList>
            <person name="Meera S.P."/>
            <person name="Sreeshan A."/>
            <person name="Augustine A."/>
        </authorList>
    </citation>
    <scope>NUCLEOTIDE SEQUENCE</scope>
    <source>
        <tissue evidence="4">Leaf</tissue>
    </source>
</reference>
<proteinExistence type="predicted"/>
<evidence type="ECO:0000259" key="3">
    <source>
        <dbReference type="SMART" id="SM00662"/>
    </source>
</evidence>
<dbReference type="AlphaFoldDB" id="A0A2P2JYS1"/>
<evidence type="ECO:0000313" key="4">
    <source>
        <dbReference type="EMBL" id="MBW98612.1"/>
    </source>
</evidence>